<name>A0ABD0YTL4_9HEMI</name>
<dbReference type="Proteomes" id="UP001558652">
    <property type="component" value="Unassembled WGS sequence"/>
</dbReference>
<proteinExistence type="predicted"/>
<evidence type="ECO:0000313" key="1">
    <source>
        <dbReference type="EMBL" id="KAL1139320.1"/>
    </source>
</evidence>
<dbReference type="AlphaFoldDB" id="A0ABD0YTL4"/>
<comment type="caution">
    <text evidence="1">The sequence shown here is derived from an EMBL/GenBank/DDBJ whole genome shotgun (WGS) entry which is preliminary data.</text>
</comment>
<keyword evidence="2" id="KW-1185">Reference proteome</keyword>
<protein>
    <submittedName>
        <fullName evidence="1">Uncharacterized protein</fullName>
    </submittedName>
</protein>
<accession>A0ABD0YTL4</accession>
<sequence>MVIGRNRFGLTNPEQETIAHQSSSKSVEGALWLCSCPGGSSVIFFYNFTLPLFAFDALQLPDKDRASISGLEWDSKDLSDCGNIEVGVKSVVETYQVASRIVRRVLDISTVDSTVGIISSISHELCYVTVRSVSEVSLNQEGYVNFSAMKKYKFVSVLVEIITVP</sequence>
<gene>
    <name evidence="1" type="ORF">AAG570_006306</name>
</gene>
<organism evidence="1 2">
    <name type="scientific">Ranatra chinensis</name>
    <dbReference type="NCBI Taxonomy" id="642074"/>
    <lineage>
        <taxon>Eukaryota</taxon>
        <taxon>Metazoa</taxon>
        <taxon>Ecdysozoa</taxon>
        <taxon>Arthropoda</taxon>
        <taxon>Hexapoda</taxon>
        <taxon>Insecta</taxon>
        <taxon>Pterygota</taxon>
        <taxon>Neoptera</taxon>
        <taxon>Paraneoptera</taxon>
        <taxon>Hemiptera</taxon>
        <taxon>Heteroptera</taxon>
        <taxon>Panheteroptera</taxon>
        <taxon>Nepomorpha</taxon>
        <taxon>Nepidae</taxon>
        <taxon>Ranatrinae</taxon>
        <taxon>Ranatra</taxon>
    </lineage>
</organism>
<reference evidence="1 2" key="1">
    <citation type="submission" date="2024-07" db="EMBL/GenBank/DDBJ databases">
        <title>Chromosome-level genome assembly of the water stick insect Ranatra chinensis (Heteroptera: Nepidae).</title>
        <authorList>
            <person name="Liu X."/>
        </authorList>
    </citation>
    <scope>NUCLEOTIDE SEQUENCE [LARGE SCALE GENOMIC DNA]</scope>
    <source>
        <strain evidence="1">Cailab_2021Rc</strain>
        <tissue evidence="1">Muscle</tissue>
    </source>
</reference>
<dbReference type="EMBL" id="JBFDAA010000002">
    <property type="protein sequence ID" value="KAL1139320.1"/>
    <property type="molecule type" value="Genomic_DNA"/>
</dbReference>
<evidence type="ECO:0000313" key="2">
    <source>
        <dbReference type="Proteomes" id="UP001558652"/>
    </source>
</evidence>